<proteinExistence type="predicted"/>
<sequence>MTVLESLRKNARFLISGFGSAIVLLLVWRAFDGAPLIQPQSDLGIVLGALLVAGYVVFQDLRESNGKQP</sequence>
<evidence type="ECO:0000313" key="1">
    <source>
        <dbReference type="EMBL" id="PPQ28531.1"/>
    </source>
</evidence>
<name>A0A2S6N1M7_9HYPH</name>
<keyword evidence="2" id="KW-1185">Reference proteome</keyword>
<comment type="caution">
    <text evidence="1">The sequence shown here is derived from an EMBL/GenBank/DDBJ whole genome shotgun (WGS) entry which is preliminary data.</text>
</comment>
<dbReference type="OrthoDB" id="8454250at2"/>
<gene>
    <name evidence="1" type="ORF">CCR94_17715</name>
</gene>
<protein>
    <submittedName>
        <fullName evidence="1">Uncharacterized protein</fullName>
    </submittedName>
</protein>
<organism evidence="1 2">
    <name type="scientific">Rhodoblastus sphagnicola</name>
    <dbReference type="NCBI Taxonomy" id="333368"/>
    <lineage>
        <taxon>Bacteria</taxon>
        <taxon>Pseudomonadati</taxon>
        <taxon>Pseudomonadota</taxon>
        <taxon>Alphaproteobacteria</taxon>
        <taxon>Hyphomicrobiales</taxon>
        <taxon>Rhodoblastaceae</taxon>
        <taxon>Rhodoblastus</taxon>
    </lineage>
</organism>
<evidence type="ECO:0000313" key="2">
    <source>
        <dbReference type="Proteomes" id="UP000239089"/>
    </source>
</evidence>
<accession>A0A2S6N1M7</accession>
<dbReference type="EMBL" id="NHSJ01000107">
    <property type="protein sequence ID" value="PPQ28531.1"/>
    <property type="molecule type" value="Genomic_DNA"/>
</dbReference>
<dbReference type="AlphaFoldDB" id="A0A2S6N1M7"/>
<dbReference type="Proteomes" id="UP000239089">
    <property type="component" value="Unassembled WGS sequence"/>
</dbReference>
<dbReference type="RefSeq" id="WP_104509181.1">
    <property type="nucleotide sequence ID" value="NZ_JACIGC010000011.1"/>
</dbReference>
<reference evidence="1 2" key="1">
    <citation type="journal article" date="2018" name="Arch. Microbiol.">
        <title>New insights into the metabolic potential of the phototrophic purple bacterium Rhodopila globiformis DSM 161(T) from its draft genome sequence and evidence for a vanadium-dependent nitrogenase.</title>
        <authorList>
            <person name="Imhoff J.F."/>
            <person name="Rahn T."/>
            <person name="Kunzel S."/>
            <person name="Neulinger S.C."/>
        </authorList>
    </citation>
    <scope>NUCLEOTIDE SEQUENCE [LARGE SCALE GENOMIC DNA]</scope>
    <source>
        <strain evidence="1 2">DSM 16996</strain>
    </source>
</reference>